<dbReference type="EC" id="2.7.11.1" evidence="1"/>
<feature type="compositionally biased region" description="Polar residues" evidence="8">
    <location>
        <begin position="536"/>
        <end position="545"/>
    </location>
</feature>
<proteinExistence type="predicted"/>
<dbReference type="KEGG" id="spu:580385"/>
<dbReference type="Gene3D" id="1.10.510.10">
    <property type="entry name" value="Transferase(Phosphotransferase) domain 1"/>
    <property type="match status" value="2"/>
</dbReference>
<keyword evidence="3" id="KW-0808">Transferase</keyword>
<feature type="compositionally biased region" description="Basic and acidic residues" evidence="8">
    <location>
        <begin position="267"/>
        <end position="289"/>
    </location>
</feature>
<dbReference type="Pfam" id="PF00069">
    <property type="entry name" value="Pkinase"/>
    <property type="match status" value="2"/>
</dbReference>
<keyword evidence="6 7" id="KW-0067">ATP-binding</keyword>
<feature type="compositionally biased region" description="Basic and acidic residues" evidence="8">
    <location>
        <begin position="297"/>
        <end position="314"/>
    </location>
</feature>
<accession>A0A7M7PN59</accession>
<evidence type="ECO:0000256" key="8">
    <source>
        <dbReference type="SAM" id="MobiDB-lite"/>
    </source>
</evidence>
<dbReference type="SMART" id="SM00220">
    <property type="entry name" value="S_TKc"/>
    <property type="match status" value="1"/>
</dbReference>
<reference evidence="11" key="1">
    <citation type="submission" date="2015-02" db="EMBL/GenBank/DDBJ databases">
        <title>Genome sequencing for Strongylocentrotus purpuratus.</title>
        <authorList>
            <person name="Murali S."/>
            <person name="Liu Y."/>
            <person name="Vee V."/>
            <person name="English A."/>
            <person name="Wang M."/>
            <person name="Skinner E."/>
            <person name="Han Y."/>
            <person name="Muzny D.M."/>
            <person name="Worley K.C."/>
            <person name="Gibbs R.A."/>
        </authorList>
    </citation>
    <scope>NUCLEOTIDE SEQUENCE</scope>
</reference>
<dbReference type="GO" id="GO:0004674">
    <property type="term" value="F:protein serine/threonine kinase activity"/>
    <property type="evidence" value="ECO:0000318"/>
    <property type="project" value="GO_Central"/>
</dbReference>
<dbReference type="RefSeq" id="XP_030853577.1">
    <property type="nucleotide sequence ID" value="XM_030997717.1"/>
</dbReference>
<feature type="domain" description="Protein kinase" evidence="9">
    <location>
        <begin position="78"/>
        <end position="587"/>
    </location>
</feature>
<dbReference type="GeneID" id="580385"/>
<dbReference type="InterPro" id="IPR017441">
    <property type="entry name" value="Protein_kinase_ATP_BS"/>
</dbReference>
<evidence type="ECO:0000256" key="7">
    <source>
        <dbReference type="PROSITE-ProRule" id="PRU10141"/>
    </source>
</evidence>
<dbReference type="SUPFAM" id="SSF56112">
    <property type="entry name" value="Protein kinase-like (PK-like)"/>
    <property type="match status" value="1"/>
</dbReference>
<dbReference type="GO" id="GO:0005524">
    <property type="term" value="F:ATP binding"/>
    <property type="evidence" value="ECO:0007669"/>
    <property type="project" value="UniProtKB-UniRule"/>
</dbReference>
<dbReference type="GO" id="GO:0005737">
    <property type="term" value="C:cytoplasm"/>
    <property type="evidence" value="ECO:0000318"/>
    <property type="project" value="GO_Central"/>
</dbReference>
<dbReference type="CTD" id="8317"/>
<dbReference type="PANTHER" id="PTHR44167">
    <property type="entry name" value="OVARIAN-SPECIFIC SERINE/THREONINE-PROTEIN KINASE LOK-RELATED"/>
    <property type="match status" value="1"/>
</dbReference>
<dbReference type="Gene3D" id="3.30.200.20">
    <property type="entry name" value="Phosphorylase Kinase, domain 1"/>
    <property type="match status" value="1"/>
</dbReference>
<dbReference type="GO" id="GO:0005634">
    <property type="term" value="C:nucleus"/>
    <property type="evidence" value="ECO:0000318"/>
    <property type="project" value="GO_Central"/>
</dbReference>
<evidence type="ECO:0000256" key="1">
    <source>
        <dbReference type="ARBA" id="ARBA00012513"/>
    </source>
</evidence>
<keyword evidence="11" id="KW-1185">Reference proteome</keyword>
<dbReference type="PANTHER" id="PTHR44167:SF23">
    <property type="entry name" value="CDC7 KINASE, ISOFORM A-RELATED"/>
    <property type="match status" value="1"/>
</dbReference>
<dbReference type="AlphaFoldDB" id="A0A7M7PN59"/>
<evidence type="ECO:0000256" key="4">
    <source>
        <dbReference type="ARBA" id="ARBA00022741"/>
    </source>
</evidence>
<name>A0A7M7PN59_STRPU</name>
<evidence type="ECO:0000259" key="9">
    <source>
        <dbReference type="PROSITE" id="PS50011"/>
    </source>
</evidence>
<dbReference type="Proteomes" id="UP000007110">
    <property type="component" value="Unassembled WGS sequence"/>
</dbReference>
<dbReference type="InterPro" id="IPR011009">
    <property type="entry name" value="Kinase-like_dom_sf"/>
</dbReference>
<evidence type="ECO:0000313" key="10">
    <source>
        <dbReference type="EnsemblMetazoa" id="XP_030853577"/>
    </source>
</evidence>
<evidence type="ECO:0000256" key="5">
    <source>
        <dbReference type="ARBA" id="ARBA00022777"/>
    </source>
</evidence>
<evidence type="ECO:0000256" key="6">
    <source>
        <dbReference type="ARBA" id="ARBA00022840"/>
    </source>
</evidence>
<dbReference type="OMA" id="QGFTMEK"/>
<dbReference type="EnsemblMetazoa" id="XM_030997717">
    <property type="protein sequence ID" value="XP_030853577"/>
    <property type="gene ID" value="LOC580385"/>
</dbReference>
<feature type="region of interest" description="Disordered" evidence="8">
    <location>
        <begin position="503"/>
        <end position="551"/>
    </location>
</feature>
<dbReference type="OrthoDB" id="10020333at2759"/>
<dbReference type="GO" id="GO:0000727">
    <property type="term" value="P:double-strand break repair via break-induced replication"/>
    <property type="evidence" value="ECO:0000318"/>
    <property type="project" value="GO_Central"/>
</dbReference>
<feature type="binding site" evidence="7">
    <location>
        <position position="110"/>
    </location>
    <ligand>
        <name>ATP</name>
        <dbReference type="ChEBI" id="CHEBI:30616"/>
    </ligand>
</feature>
<dbReference type="PROSITE" id="PS00108">
    <property type="entry name" value="PROTEIN_KINASE_ST"/>
    <property type="match status" value="1"/>
</dbReference>
<dbReference type="CDD" id="cd14019">
    <property type="entry name" value="STKc_Cdc7"/>
    <property type="match status" value="1"/>
</dbReference>
<reference evidence="10" key="2">
    <citation type="submission" date="2021-01" db="UniProtKB">
        <authorList>
            <consortium name="EnsemblMetazoa"/>
        </authorList>
    </citation>
    <scope>IDENTIFICATION</scope>
</reference>
<organism evidence="10 11">
    <name type="scientific">Strongylocentrotus purpuratus</name>
    <name type="common">Purple sea urchin</name>
    <dbReference type="NCBI Taxonomy" id="7668"/>
    <lineage>
        <taxon>Eukaryota</taxon>
        <taxon>Metazoa</taxon>
        <taxon>Echinodermata</taxon>
        <taxon>Eleutherozoa</taxon>
        <taxon>Echinozoa</taxon>
        <taxon>Echinoidea</taxon>
        <taxon>Euechinoidea</taxon>
        <taxon>Echinacea</taxon>
        <taxon>Camarodonta</taxon>
        <taxon>Echinidea</taxon>
        <taxon>Strongylocentrotidae</taxon>
        <taxon>Strongylocentrotus</taxon>
    </lineage>
</organism>
<dbReference type="FunFam" id="1.10.510.10:FF:001839">
    <property type="entry name" value="Cell division control protein, putative"/>
    <property type="match status" value="1"/>
</dbReference>
<keyword evidence="2" id="KW-0723">Serine/threonine-protein kinase</keyword>
<keyword evidence="4 7" id="KW-0547">Nucleotide-binding</keyword>
<dbReference type="PROSITE" id="PS50011">
    <property type="entry name" value="PROTEIN_KINASE_DOM"/>
    <property type="match status" value="1"/>
</dbReference>
<dbReference type="InParanoid" id="A0A7M7PN59"/>
<dbReference type="PROSITE" id="PS00107">
    <property type="entry name" value="PROTEIN_KINASE_ATP"/>
    <property type="match status" value="1"/>
</dbReference>
<keyword evidence="5" id="KW-0418">Kinase</keyword>
<dbReference type="InterPro" id="IPR008271">
    <property type="entry name" value="Ser/Thr_kinase_AS"/>
</dbReference>
<dbReference type="InterPro" id="IPR000719">
    <property type="entry name" value="Prot_kinase_dom"/>
</dbReference>
<evidence type="ECO:0000256" key="3">
    <source>
        <dbReference type="ARBA" id="ARBA00022679"/>
    </source>
</evidence>
<evidence type="ECO:0000313" key="11">
    <source>
        <dbReference type="Proteomes" id="UP000007110"/>
    </source>
</evidence>
<dbReference type="GO" id="GO:0007165">
    <property type="term" value="P:signal transduction"/>
    <property type="evidence" value="ECO:0000318"/>
    <property type="project" value="GO_Central"/>
</dbReference>
<evidence type="ECO:0000256" key="2">
    <source>
        <dbReference type="ARBA" id="ARBA00022527"/>
    </source>
</evidence>
<protein>
    <recommendedName>
        <fullName evidence="1">non-specific serine/threonine protein kinase</fullName>
        <ecNumber evidence="1">2.7.11.1</ecNumber>
    </recommendedName>
</protein>
<sequence length="591" mass="65821">MKGIMLGKKNNLSSTSALDVDVDAGEMDSDLRPITPTVMTTCKKRKRSSFKGPVRMTEKIRADISTMLKAVPKIDELFTVLDKIGEGTFSSVYRATLKKTPDCNQEFALKHIIPTSHPSRILSELSCLVRIGGCHNVMGVKLTVREKDNIVIVMPHFKHNKFQDFYHDMTVKEVQDYLRALFIALRRVHKFNVIHRDVKPGNFLYNRHSRKYALVDFGLAQAVPTRSSAKTTVKPSIVGGVLHHDTPRPPQSRKNTRRAVSTSENKALTRVEPKRTQSESHSKVPKLVELDPNTFHSTDKSSRDRSNHRLDSVNEDDLKKKVPAMIARGSENTAEVIIAPSKEKKPTKPPKPVILTRNCAAIATRGVTRRLQDMPKTPQGICGCYGLPQVCDVCMAKKNQVAPRAGTPGFRSPEVLLKCPDQTTAVDMWAAGVIFLSILSGRYPFFRAPDDFTALAQIMSIMGTEETTEAAKVNGKNLLCNVKLPAMELKTMCRQLRLGAVQRRLSKSSQSNGESSKRRRRSINQTSPPKEETVGSPESQRSVGSVGSEEGLVDQFPDTAYDLLGRLLELDPHKRITAEQALKHPFLLESL</sequence>
<dbReference type="FunCoup" id="A0A7M7PN59">
    <property type="interactions" value="1322"/>
</dbReference>
<feature type="region of interest" description="Disordered" evidence="8">
    <location>
        <begin position="228"/>
        <end position="314"/>
    </location>
</feature>